<dbReference type="OrthoDB" id="4864073at2759"/>
<evidence type="ECO:0000313" key="2">
    <source>
        <dbReference type="EMBL" id="RGP70701.1"/>
    </source>
</evidence>
<protein>
    <submittedName>
        <fullName evidence="2">GTPase-activator for ras GTPase</fullName>
    </submittedName>
</protein>
<feature type="region of interest" description="Disordered" evidence="1">
    <location>
        <begin position="184"/>
        <end position="212"/>
    </location>
</feature>
<gene>
    <name evidence="2" type="ORF">FLONG3_7380</name>
</gene>
<keyword evidence="3" id="KW-1185">Reference proteome</keyword>
<name>A0A395SE63_9HYPO</name>
<dbReference type="EMBL" id="PXOG01000168">
    <property type="protein sequence ID" value="RGP70701.1"/>
    <property type="molecule type" value="Genomic_DNA"/>
</dbReference>
<comment type="caution">
    <text evidence="2">The sequence shown here is derived from an EMBL/GenBank/DDBJ whole genome shotgun (WGS) entry which is preliminary data.</text>
</comment>
<sequence>MQDAEDDSLALLEEINATREHHLDISALQNPATFEDSDIDHAVPRQDETYQNLDNSLIPHPHITNAFLLRFMTFDGLNAYQTCSRDIDMLNLHKTLHHIETADPVFSAARDWSCTLQALPGLPKEVRWVLATVYNFACVMLHPRLDEDSHWAMRPWLIHWYDVADSLFLKYGISAASPDPDWCSRPLQPLENQVSPSRHNSQGSSRHSQHLGAASTHLSPISRLVQGSEEDDSSLDFIDIAVGHPSELFQFGNDRRVRQFDPAPGGQVFSQSEPRLSASNGSITRLSFTFNPMASVFVP</sequence>
<reference evidence="2 3" key="1">
    <citation type="journal article" date="2018" name="PLoS Pathog.">
        <title>Evolution of structural diversity of trichothecenes, a family of toxins produced by plant pathogenic and entomopathogenic fungi.</title>
        <authorList>
            <person name="Proctor R.H."/>
            <person name="McCormick S.P."/>
            <person name="Kim H.S."/>
            <person name="Cardoza R.E."/>
            <person name="Stanley A.M."/>
            <person name="Lindo L."/>
            <person name="Kelly A."/>
            <person name="Brown D.W."/>
            <person name="Lee T."/>
            <person name="Vaughan M.M."/>
            <person name="Alexander N.J."/>
            <person name="Busman M."/>
            <person name="Gutierrez S."/>
        </authorList>
    </citation>
    <scope>NUCLEOTIDE SEQUENCE [LARGE SCALE GENOMIC DNA]</scope>
    <source>
        <strain evidence="2 3">NRRL 20695</strain>
    </source>
</reference>
<evidence type="ECO:0000256" key="1">
    <source>
        <dbReference type="SAM" id="MobiDB-lite"/>
    </source>
</evidence>
<accession>A0A395SE63</accession>
<feature type="compositionally biased region" description="Polar residues" evidence="1">
    <location>
        <begin position="190"/>
        <end position="206"/>
    </location>
</feature>
<dbReference type="AlphaFoldDB" id="A0A395SE63"/>
<evidence type="ECO:0000313" key="3">
    <source>
        <dbReference type="Proteomes" id="UP000266234"/>
    </source>
</evidence>
<proteinExistence type="predicted"/>
<organism evidence="2 3">
    <name type="scientific">Fusarium longipes</name>
    <dbReference type="NCBI Taxonomy" id="694270"/>
    <lineage>
        <taxon>Eukaryota</taxon>
        <taxon>Fungi</taxon>
        <taxon>Dikarya</taxon>
        <taxon>Ascomycota</taxon>
        <taxon>Pezizomycotina</taxon>
        <taxon>Sordariomycetes</taxon>
        <taxon>Hypocreomycetidae</taxon>
        <taxon>Hypocreales</taxon>
        <taxon>Nectriaceae</taxon>
        <taxon>Fusarium</taxon>
    </lineage>
</organism>
<dbReference type="Proteomes" id="UP000266234">
    <property type="component" value="Unassembled WGS sequence"/>
</dbReference>